<evidence type="ECO:0000313" key="2">
    <source>
        <dbReference type="EMBL" id="APW39644.1"/>
    </source>
</evidence>
<keyword evidence="3" id="KW-1185">Reference proteome</keyword>
<dbReference type="RefSeq" id="WP_076202155.1">
    <property type="nucleotide sequence ID" value="NZ_CP019236.1"/>
</dbReference>
<name>A0A1P8K0V5_9BURK</name>
<dbReference type="Pfam" id="PF11127">
    <property type="entry name" value="YgaP-like_TM"/>
    <property type="match status" value="1"/>
</dbReference>
<evidence type="ECO:0000259" key="1">
    <source>
        <dbReference type="Pfam" id="PF11127"/>
    </source>
</evidence>
<dbReference type="STRING" id="1842727.RD110_22560"/>
<dbReference type="AlphaFoldDB" id="A0A1P8K0V5"/>
<accession>A0A1P8K0V5</accession>
<dbReference type="Proteomes" id="UP000186609">
    <property type="component" value="Chromosome"/>
</dbReference>
<evidence type="ECO:0000313" key="3">
    <source>
        <dbReference type="Proteomes" id="UP000186609"/>
    </source>
</evidence>
<protein>
    <recommendedName>
        <fullName evidence="1">Inner membrane protein YgaP-like transmembrane domain-containing protein</fullName>
    </recommendedName>
</protein>
<gene>
    <name evidence="2" type="ORF">RD110_22560</name>
</gene>
<organism evidence="2 3">
    <name type="scientific">Rhodoferax koreensis</name>
    <dbReference type="NCBI Taxonomy" id="1842727"/>
    <lineage>
        <taxon>Bacteria</taxon>
        <taxon>Pseudomonadati</taxon>
        <taxon>Pseudomonadota</taxon>
        <taxon>Betaproteobacteria</taxon>
        <taxon>Burkholderiales</taxon>
        <taxon>Comamonadaceae</taxon>
        <taxon>Rhodoferax</taxon>
    </lineage>
</organism>
<dbReference type="OrthoDB" id="9804804at2"/>
<proteinExistence type="predicted"/>
<dbReference type="InterPro" id="IPR021309">
    <property type="entry name" value="YgaP-like_TM"/>
</dbReference>
<dbReference type="KEGG" id="rhy:RD110_22560"/>
<sequence>MTHLLAQNLGLLDRLARIGLGVVLIGLAAFGSIGAWGYVGVLPLLTAIAGSCPAYRLFGWSTRADARH</sequence>
<feature type="domain" description="Inner membrane protein YgaP-like transmembrane" evidence="1">
    <location>
        <begin position="6"/>
        <end position="63"/>
    </location>
</feature>
<reference evidence="2 3" key="1">
    <citation type="submission" date="2017-01" db="EMBL/GenBank/DDBJ databases">
        <authorList>
            <person name="Mah S.A."/>
            <person name="Swanson W.J."/>
            <person name="Moy G.W."/>
            <person name="Vacquier V.D."/>
        </authorList>
    </citation>
    <scope>NUCLEOTIDE SEQUENCE [LARGE SCALE GENOMIC DNA]</scope>
    <source>
        <strain evidence="2 3">DCY110</strain>
    </source>
</reference>
<dbReference type="EMBL" id="CP019236">
    <property type="protein sequence ID" value="APW39644.1"/>
    <property type="molecule type" value="Genomic_DNA"/>
</dbReference>